<feature type="non-terminal residue" evidence="1">
    <location>
        <position position="1"/>
    </location>
</feature>
<dbReference type="Proteomes" id="UP000215335">
    <property type="component" value="Unassembled WGS sequence"/>
</dbReference>
<dbReference type="EMBL" id="NNAY01002929">
    <property type="protein sequence ID" value="OXU20276.1"/>
    <property type="molecule type" value="Genomic_DNA"/>
</dbReference>
<protein>
    <submittedName>
        <fullName evidence="1">Uncharacterized protein</fullName>
    </submittedName>
</protein>
<accession>A0A232EPP1</accession>
<proteinExistence type="predicted"/>
<name>A0A232EPP1_9HYME</name>
<dbReference type="AlphaFoldDB" id="A0A232EPP1"/>
<dbReference type="OrthoDB" id="10067624at2759"/>
<evidence type="ECO:0000313" key="2">
    <source>
        <dbReference type="Proteomes" id="UP000215335"/>
    </source>
</evidence>
<sequence>RDELEASRRRRWQRSDSECEFWEDYGVVEFLERGLASPDDSTPEERVEAMRETLAETDMLETEGSVTDFLFHVARTKYGKVYIRVIRTLEDNLIIRAESSLTLSVVKEDSSEQLLLRQAEEACLEKGILESRQRNVDEDCITGSLEQDDDDDPYEYDEDIPRTEAEVHRATGLLQLSLSSSSQSSGTDNVSQPWTCQSCGGGPSTPIFVLSSPGNTPCIIYSHYVLCSPGNTPCIIYSHYVLCEEADFAFSVRNFCTAFSFLLR</sequence>
<reference evidence="1 2" key="1">
    <citation type="journal article" date="2017" name="Curr. Biol.">
        <title>The Evolution of Venom by Co-option of Single-Copy Genes.</title>
        <authorList>
            <person name="Martinson E.O."/>
            <person name="Mrinalini"/>
            <person name="Kelkar Y.D."/>
            <person name="Chang C.H."/>
            <person name="Werren J.H."/>
        </authorList>
    </citation>
    <scope>NUCLEOTIDE SEQUENCE [LARGE SCALE GENOMIC DNA]</scope>
    <source>
        <strain evidence="1 2">Alberta</strain>
        <tissue evidence="1">Whole body</tissue>
    </source>
</reference>
<comment type="caution">
    <text evidence="1">The sequence shown here is derived from an EMBL/GenBank/DDBJ whole genome shotgun (WGS) entry which is preliminary data.</text>
</comment>
<keyword evidence="2" id="KW-1185">Reference proteome</keyword>
<evidence type="ECO:0000313" key="1">
    <source>
        <dbReference type="EMBL" id="OXU20276.1"/>
    </source>
</evidence>
<organism evidence="1 2">
    <name type="scientific">Trichomalopsis sarcophagae</name>
    <dbReference type="NCBI Taxonomy" id="543379"/>
    <lineage>
        <taxon>Eukaryota</taxon>
        <taxon>Metazoa</taxon>
        <taxon>Ecdysozoa</taxon>
        <taxon>Arthropoda</taxon>
        <taxon>Hexapoda</taxon>
        <taxon>Insecta</taxon>
        <taxon>Pterygota</taxon>
        <taxon>Neoptera</taxon>
        <taxon>Endopterygota</taxon>
        <taxon>Hymenoptera</taxon>
        <taxon>Apocrita</taxon>
        <taxon>Proctotrupomorpha</taxon>
        <taxon>Chalcidoidea</taxon>
        <taxon>Pteromalidae</taxon>
        <taxon>Pteromalinae</taxon>
        <taxon>Trichomalopsis</taxon>
    </lineage>
</organism>
<gene>
    <name evidence="1" type="ORF">TSAR_006683</name>
</gene>